<accession>A0A806T792</accession>
<dbReference type="AlphaFoldDB" id="A0A806T792"/>
<dbReference type="RefSeq" id="WP_042513990.1">
    <property type="nucleotide sequence ID" value="NZ_CP011536.1"/>
</dbReference>
<keyword evidence="1" id="KW-0378">Hydrolase</keyword>
<name>A0A806T792_LIMFE</name>
<keyword evidence="1" id="KW-0540">Nuclease</keyword>
<reference evidence="1 2" key="2">
    <citation type="journal article" name="FEMS Microbiol. Lett.">
        <title>Lactobacillus fermentum 3872 genome sequencing reveals plasmid and chromosomal genes potentially involved in a probiotic activity.</title>
        <authorList>
            <person name="Lehri B."/>
            <person name="Seddon A.M."/>
            <person name="Karlyshev A.V."/>
        </authorList>
    </citation>
    <scope>NUCLEOTIDE SEQUENCE [LARGE SCALE GENOMIC DNA]</scope>
    <source>
        <strain evidence="1 2">3872</strain>
    </source>
</reference>
<reference evidence="1 2" key="1">
    <citation type="journal article" date="2013" name="Genome Announc.">
        <title>Draft Genome Sequence of Lactobacillus fermentum Strain 3872.</title>
        <authorList>
            <person name="Karlyshev A.V."/>
            <person name="Raju K."/>
            <person name="Abramov V.M."/>
        </authorList>
    </citation>
    <scope>NUCLEOTIDE SEQUENCE [LARGE SCALE GENOMIC DNA]</scope>
    <source>
        <strain evidence="1 2">3872</strain>
    </source>
</reference>
<gene>
    <name evidence="1" type="ORF">N573_007955</name>
</gene>
<evidence type="ECO:0000313" key="2">
    <source>
        <dbReference type="Proteomes" id="UP000016629"/>
    </source>
</evidence>
<dbReference type="EMBL" id="CP011536">
    <property type="protein sequence ID" value="AKM51616.1"/>
    <property type="molecule type" value="Genomic_DNA"/>
</dbReference>
<organism evidence="1 2">
    <name type="scientific">Limosilactobacillus fermentum 3872</name>
    <dbReference type="NCBI Taxonomy" id="1381124"/>
    <lineage>
        <taxon>Bacteria</taxon>
        <taxon>Bacillati</taxon>
        <taxon>Bacillota</taxon>
        <taxon>Bacilli</taxon>
        <taxon>Lactobacillales</taxon>
        <taxon>Lactobacillaceae</taxon>
        <taxon>Limosilactobacillus</taxon>
    </lineage>
</organism>
<dbReference type="GO" id="GO:0004519">
    <property type="term" value="F:endonuclease activity"/>
    <property type="evidence" value="ECO:0007669"/>
    <property type="project" value="UniProtKB-KW"/>
</dbReference>
<dbReference type="Proteomes" id="UP000016629">
    <property type="component" value="Chromosome"/>
</dbReference>
<evidence type="ECO:0000313" key="1">
    <source>
        <dbReference type="EMBL" id="AKM51616.1"/>
    </source>
</evidence>
<sequence length="168" mass="19997">MAKVHQCGEIRCHRIIPFDQRYCDVHAKLHAHDAYHNVSHKQRLESYKTYNREHRDQVANAFYHSQEWQRVRAYVVNRDMYASGVSGITLTDHDLIVDHVVPRRLCKDPLDVNNLWCLSRREHLAKTKMEKHIAGKPNGDNMLKHLNRQKWAVYIDRQLAREKHRGSR</sequence>
<protein>
    <submittedName>
        <fullName evidence="1">HNH endonuclease</fullName>
    </submittedName>
</protein>
<keyword evidence="1" id="KW-0255">Endonuclease</keyword>
<proteinExistence type="predicted"/>